<accession>A0ACC0A700</accession>
<proteinExistence type="predicted"/>
<sequence>MRVAIEILTGRLFYIDVEDDATVADLKKKIGEQEKLPLDRLILVLHGHGNSLMIENELSLLDYGVCNGSLVYLFIEPADNGSSHFLFASQDSTFCHASPLIGQQGG</sequence>
<dbReference type="Proteomes" id="UP001060085">
    <property type="component" value="Linkage Group LG06"/>
</dbReference>
<evidence type="ECO:0000313" key="2">
    <source>
        <dbReference type="Proteomes" id="UP001060085"/>
    </source>
</evidence>
<protein>
    <submittedName>
        <fullName evidence="1">Uncharacterized protein</fullName>
    </submittedName>
</protein>
<gene>
    <name evidence="1" type="ORF">M9H77_24823</name>
</gene>
<keyword evidence="2" id="KW-1185">Reference proteome</keyword>
<dbReference type="EMBL" id="CM044706">
    <property type="protein sequence ID" value="KAI5656030.1"/>
    <property type="molecule type" value="Genomic_DNA"/>
</dbReference>
<evidence type="ECO:0000313" key="1">
    <source>
        <dbReference type="EMBL" id="KAI5656030.1"/>
    </source>
</evidence>
<comment type="caution">
    <text evidence="1">The sequence shown here is derived from an EMBL/GenBank/DDBJ whole genome shotgun (WGS) entry which is preliminary data.</text>
</comment>
<organism evidence="1 2">
    <name type="scientific">Catharanthus roseus</name>
    <name type="common">Madagascar periwinkle</name>
    <name type="synonym">Vinca rosea</name>
    <dbReference type="NCBI Taxonomy" id="4058"/>
    <lineage>
        <taxon>Eukaryota</taxon>
        <taxon>Viridiplantae</taxon>
        <taxon>Streptophyta</taxon>
        <taxon>Embryophyta</taxon>
        <taxon>Tracheophyta</taxon>
        <taxon>Spermatophyta</taxon>
        <taxon>Magnoliopsida</taxon>
        <taxon>eudicotyledons</taxon>
        <taxon>Gunneridae</taxon>
        <taxon>Pentapetalae</taxon>
        <taxon>asterids</taxon>
        <taxon>lamiids</taxon>
        <taxon>Gentianales</taxon>
        <taxon>Apocynaceae</taxon>
        <taxon>Rauvolfioideae</taxon>
        <taxon>Vinceae</taxon>
        <taxon>Catharanthinae</taxon>
        <taxon>Catharanthus</taxon>
    </lineage>
</organism>
<name>A0ACC0A700_CATRO</name>
<reference evidence="2" key="1">
    <citation type="journal article" date="2023" name="Nat. Plants">
        <title>Single-cell RNA sequencing provides a high-resolution roadmap for understanding the multicellular compartmentation of specialized metabolism.</title>
        <authorList>
            <person name="Sun S."/>
            <person name="Shen X."/>
            <person name="Li Y."/>
            <person name="Li Y."/>
            <person name="Wang S."/>
            <person name="Li R."/>
            <person name="Zhang H."/>
            <person name="Shen G."/>
            <person name="Guo B."/>
            <person name="Wei J."/>
            <person name="Xu J."/>
            <person name="St-Pierre B."/>
            <person name="Chen S."/>
            <person name="Sun C."/>
        </authorList>
    </citation>
    <scope>NUCLEOTIDE SEQUENCE [LARGE SCALE GENOMIC DNA]</scope>
</reference>